<evidence type="ECO:0000256" key="3">
    <source>
        <dbReference type="ARBA" id="ARBA00012756"/>
    </source>
</evidence>
<evidence type="ECO:0000313" key="14">
    <source>
        <dbReference type="Proteomes" id="UP000003645"/>
    </source>
</evidence>
<feature type="active site" description="Nucleophile" evidence="7">
    <location>
        <position position="308"/>
    </location>
</feature>
<feature type="domain" description="Beta-galactosidase trimerisation" evidence="11">
    <location>
        <begin position="398"/>
        <end position="606"/>
    </location>
</feature>
<protein>
    <recommendedName>
        <fullName evidence="3 6">Beta-galactosidase</fullName>
        <shortName evidence="6">Beta-gal</shortName>
        <ecNumber evidence="3 6">3.2.1.23</ecNumber>
    </recommendedName>
</protein>
<dbReference type="InterPro" id="IPR029062">
    <property type="entry name" value="Class_I_gatase-like"/>
</dbReference>
<evidence type="ECO:0000259" key="10">
    <source>
        <dbReference type="Pfam" id="PF02449"/>
    </source>
</evidence>
<dbReference type="GO" id="GO:0004565">
    <property type="term" value="F:beta-galactosidase activity"/>
    <property type="evidence" value="ECO:0007669"/>
    <property type="project" value="UniProtKB-EC"/>
</dbReference>
<dbReference type="RefSeq" id="WP_006500379.1">
    <property type="nucleotide sequence ID" value="NZ_CP011013.1"/>
</dbReference>
<dbReference type="SUPFAM" id="SSF52317">
    <property type="entry name" value="Class I glutamine amidotransferase-like"/>
    <property type="match status" value="1"/>
</dbReference>
<dbReference type="EC" id="3.2.1.23" evidence="3 6"/>
<keyword evidence="4 6" id="KW-0378">Hydrolase</keyword>
<organism evidence="13 14">
    <name type="scientific">Limosilactobacillus mucosae LM1</name>
    <dbReference type="NCBI Taxonomy" id="1130798"/>
    <lineage>
        <taxon>Bacteria</taxon>
        <taxon>Bacillati</taxon>
        <taxon>Bacillota</taxon>
        <taxon>Bacilli</taxon>
        <taxon>Lactobacillales</taxon>
        <taxon>Lactobacillaceae</taxon>
        <taxon>Limosilactobacillus</taxon>
    </lineage>
</organism>
<dbReference type="PANTHER" id="PTHR36447:SF1">
    <property type="entry name" value="BETA-GALACTOSIDASE GANA"/>
    <property type="match status" value="1"/>
</dbReference>
<feature type="domain" description="Glycoside hydrolase family 42 N-terminal" evidence="10">
    <location>
        <begin position="13"/>
        <end position="386"/>
    </location>
</feature>
<dbReference type="PIRSF" id="PIRSF001084">
    <property type="entry name" value="B-galactosidase"/>
    <property type="match status" value="1"/>
</dbReference>
<keyword evidence="5 6" id="KW-0326">Glycosidase</keyword>
<reference evidence="13 14" key="1">
    <citation type="journal article" date="2012" name="J. Bacteriol.">
        <title>Genome sequence of Lactobacillus mucosae LM1, isolated from piglet feces.</title>
        <authorList>
            <person name="Lee J.H."/>
            <person name="Valeriano V.D."/>
            <person name="Shin Y.R."/>
            <person name="Chae J.P."/>
            <person name="Kim G.B."/>
            <person name="Ham J.S."/>
            <person name="Chun J."/>
            <person name="Kang D.K."/>
        </authorList>
    </citation>
    <scope>NUCLEOTIDE SEQUENCE [LARGE SCALE GENOMIC DNA]</scope>
    <source>
        <strain evidence="13 14">LM1</strain>
    </source>
</reference>
<comment type="similarity">
    <text evidence="2 6">Belongs to the glycosyl hydrolase 42 family.</text>
</comment>
<feature type="binding site" evidence="8">
    <location>
        <position position="148"/>
    </location>
    <ligand>
        <name>substrate</name>
    </ligand>
</feature>
<evidence type="ECO:0000259" key="11">
    <source>
        <dbReference type="Pfam" id="PF08532"/>
    </source>
</evidence>
<dbReference type="GO" id="GO:0046872">
    <property type="term" value="F:metal ion binding"/>
    <property type="evidence" value="ECO:0007669"/>
    <property type="project" value="UniProtKB-KW"/>
</dbReference>
<evidence type="ECO:0000256" key="2">
    <source>
        <dbReference type="ARBA" id="ARBA00005940"/>
    </source>
</evidence>
<keyword evidence="9" id="KW-0862">Zinc</keyword>
<dbReference type="InterPro" id="IPR003476">
    <property type="entry name" value="Glyco_hydro_42"/>
</dbReference>
<dbReference type="Gene3D" id="3.40.50.880">
    <property type="match status" value="1"/>
</dbReference>
<dbReference type="HOGENOM" id="CLU_012430_1_1_9"/>
<gene>
    <name evidence="13" type="ORF">LBLM1_09045</name>
</gene>
<evidence type="ECO:0000256" key="4">
    <source>
        <dbReference type="ARBA" id="ARBA00022801"/>
    </source>
</evidence>
<dbReference type="Proteomes" id="UP000003645">
    <property type="component" value="Chromosome"/>
</dbReference>
<dbReference type="PANTHER" id="PTHR36447">
    <property type="entry name" value="BETA-GALACTOSIDASE GANA"/>
    <property type="match status" value="1"/>
</dbReference>
<dbReference type="Gene3D" id="2.60.40.1180">
    <property type="entry name" value="Golgi alpha-mannosidase II"/>
    <property type="match status" value="1"/>
</dbReference>
<dbReference type="Pfam" id="PF08532">
    <property type="entry name" value="Glyco_hydro_42M"/>
    <property type="match status" value="1"/>
</dbReference>
<evidence type="ECO:0000256" key="1">
    <source>
        <dbReference type="ARBA" id="ARBA00001412"/>
    </source>
</evidence>
<feature type="binding site" evidence="9">
    <location>
        <position position="156"/>
    </location>
    <ligand>
        <name>Zn(2+)</name>
        <dbReference type="ChEBI" id="CHEBI:29105"/>
    </ligand>
</feature>
<evidence type="ECO:0000259" key="12">
    <source>
        <dbReference type="Pfam" id="PF08533"/>
    </source>
</evidence>
<dbReference type="GO" id="GO:0009341">
    <property type="term" value="C:beta-galactosidase complex"/>
    <property type="evidence" value="ECO:0007669"/>
    <property type="project" value="InterPro"/>
</dbReference>
<feature type="binding site" evidence="8">
    <location>
        <position position="316"/>
    </location>
    <ligand>
        <name>substrate</name>
    </ligand>
</feature>
<dbReference type="AlphaFoldDB" id="A0A0D4CME9"/>
<dbReference type="InterPro" id="IPR017853">
    <property type="entry name" value="GH"/>
</dbReference>
<evidence type="ECO:0000256" key="7">
    <source>
        <dbReference type="PIRSR" id="PIRSR001084-1"/>
    </source>
</evidence>
<dbReference type="CDD" id="cd03143">
    <property type="entry name" value="A4_beta-galactosidase_middle_domain"/>
    <property type="match status" value="1"/>
</dbReference>
<feature type="binding site" evidence="9">
    <location>
        <position position="114"/>
    </location>
    <ligand>
        <name>Zn(2+)</name>
        <dbReference type="ChEBI" id="CHEBI:29105"/>
    </ligand>
</feature>
<keyword evidence="9" id="KW-0479">Metal-binding</keyword>
<dbReference type="InterPro" id="IPR013739">
    <property type="entry name" value="Beta_galactosidase_C"/>
</dbReference>
<dbReference type="GO" id="GO:0006012">
    <property type="term" value="P:galactose metabolic process"/>
    <property type="evidence" value="ECO:0007669"/>
    <property type="project" value="InterPro"/>
</dbReference>
<feature type="binding site" evidence="9">
    <location>
        <position position="154"/>
    </location>
    <ligand>
        <name>Zn(2+)</name>
        <dbReference type="ChEBI" id="CHEBI:29105"/>
    </ligand>
</feature>
<feature type="domain" description="Beta-galactosidase C-terminal" evidence="12">
    <location>
        <begin position="615"/>
        <end position="673"/>
    </location>
</feature>
<dbReference type="OrthoDB" id="9800974at2"/>
<dbReference type="KEGG" id="lmu:LBLM1_09045"/>
<evidence type="ECO:0000256" key="8">
    <source>
        <dbReference type="PIRSR" id="PIRSR001084-2"/>
    </source>
</evidence>
<dbReference type="STRING" id="1130798.LBLM1_09045"/>
<feature type="active site" description="Proton donor" evidence="7">
    <location>
        <position position="149"/>
    </location>
</feature>
<dbReference type="InterPro" id="IPR013780">
    <property type="entry name" value="Glyco_hydro_b"/>
</dbReference>
<dbReference type="InterPro" id="IPR013529">
    <property type="entry name" value="Glyco_hydro_42_N"/>
</dbReference>
<accession>A0A0D4CME9</accession>
<dbReference type="Gene3D" id="3.20.20.80">
    <property type="entry name" value="Glycosidases"/>
    <property type="match status" value="1"/>
</dbReference>
<evidence type="ECO:0000256" key="5">
    <source>
        <dbReference type="ARBA" id="ARBA00023295"/>
    </source>
</evidence>
<dbReference type="EMBL" id="CP011013">
    <property type="protein sequence ID" value="AJT51090.1"/>
    <property type="molecule type" value="Genomic_DNA"/>
</dbReference>
<feature type="binding site" evidence="8">
    <location>
        <position position="110"/>
    </location>
    <ligand>
        <name>substrate</name>
    </ligand>
</feature>
<dbReference type="Pfam" id="PF02449">
    <property type="entry name" value="Glyco_hydro_42"/>
    <property type="match status" value="1"/>
</dbReference>
<evidence type="ECO:0000256" key="9">
    <source>
        <dbReference type="PIRSR" id="PIRSR001084-3"/>
    </source>
</evidence>
<evidence type="ECO:0000256" key="6">
    <source>
        <dbReference type="PIRNR" id="PIRNR001084"/>
    </source>
</evidence>
<dbReference type="Pfam" id="PF08533">
    <property type="entry name" value="Glyco_hydro_42C"/>
    <property type="match status" value="1"/>
</dbReference>
<feature type="binding site" evidence="9">
    <location>
        <position position="159"/>
    </location>
    <ligand>
        <name>Zn(2+)</name>
        <dbReference type="ChEBI" id="CHEBI:29105"/>
    </ligand>
</feature>
<dbReference type="SUPFAM" id="SSF51445">
    <property type="entry name" value="(Trans)glycosidases"/>
    <property type="match status" value="1"/>
</dbReference>
<dbReference type="InterPro" id="IPR013738">
    <property type="entry name" value="Beta_galactosidase_Trimer"/>
</dbReference>
<evidence type="ECO:0000313" key="13">
    <source>
        <dbReference type="EMBL" id="AJT51090.1"/>
    </source>
</evidence>
<name>A0A0D4CME9_LIMMU</name>
<keyword evidence="14" id="KW-1185">Reference proteome</keyword>
<sequence>MKQGLPTVLYGGDYNPDQWPETDWDDDIKVFKQADINSATINVFSWALLEPREGEYDFEKQDHIVAKLSQADFKIVMATSTAAMPAWMFKKYPDVARVDYQGRRHVFGQRHNFCPSSPNYRRLAGRLVDQLARRYAGNSHIVAWHVNNEYGGNCYCENCRRAFQEWLKQRYQTLDNLNQAWDNNVWSHTIYDWDEIQVPNELGDAWGAEGTHTIVAGLSVDYLRFQSDAMLSLYNLEKQTIEKYDKQTPILTNFHGTPNKWIDYHAWAKDQDIIAYDSYPAYDDPAYVAAFRYDLMRGLKHQPFMLMESTPSQVNWQPYSPLKRPNQMRATELQAVAHGADTVQYFQLKQAVGGSEKFHGAVISHSQRTDTRAFQEVARLGHDLKKTGADFKDAATPAKAAIVFDWSNFWAFEYVAGITQDLQYVPLILDYYRQFYQHQIPVDVIGVDDDFSQYDLIVAPVLYMVKKGLGEKISDYVQNGGHLLTTYASGMVDESDNVYLGGYPGPLSRVLGIWVEETDATVPGQTVKVAFDQSAQQYEGRLLCDQIHLTGSKTRALAHYASEFYAGTPAVVENIFGKGLAWYVGTRLDDQGLGKVIERVIDQTGLAGLTSQTTDLEITRRVKNGQELYFVLNLRNESRLLPTDLQQAGFVDILTGAAPKAKLEPWDVEILKRGMDQ</sequence>
<proteinExistence type="inferred from homology"/>
<comment type="catalytic activity">
    <reaction evidence="1 6">
        <text>Hydrolysis of terminal non-reducing beta-D-galactose residues in beta-D-galactosides.</text>
        <dbReference type="EC" id="3.2.1.23"/>
    </reaction>
</comment>